<name>A0ACB8HKY3_9BRYO</name>
<keyword evidence="2" id="KW-1185">Reference proteome</keyword>
<dbReference type="Proteomes" id="UP000828922">
    <property type="component" value="Linkage Group LG07"/>
</dbReference>
<proteinExistence type="predicted"/>
<reference evidence="2" key="1">
    <citation type="journal article" date="2022" name="New Phytol.">
        <title>Phylogenomic structure and speciation in an emerging model: the Sphagnum magellanicum complex (Bryophyta).</title>
        <authorList>
            <person name="Shaw A.J."/>
            <person name="Piatkowski B."/>
            <person name="Duffy A.M."/>
            <person name="Aguero B."/>
            <person name="Imwattana K."/>
            <person name="Nieto-Lugilde M."/>
            <person name="Healey A."/>
            <person name="Weston D.J."/>
            <person name="Patel M.N."/>
            <person name="Schmutz J."/>
            <person name="Grimwood J."/>
            <person name="Yavitt J.B."/>
            <person name="Hassel K."/>
            <person name="Stenoien H.K."/>
            <person name="Flatberg K.I."/>
            <person name="Bickford C.P."/>
            <person name="Hicks K.A."/>
        </authorList>
    </citation>
    <scope>NUCLEOTIDE SEQUENCE [LARGE SCALE GENOMIC DNA]</scope>
</reference>
<organism evidence="1 2">
    <name type="scientific">Sphagnum magellanicum</name>
    <dbReference type="NCBI Taxonomy" id="128215"/>
    <lineage>
        <taxon>Eukaryota</taxon>
        <taxon>Viridiplantae</taxon>
        <taxon>Streptophyta</taxon>
        <taxon>Embryophyta</taxon>
        <taxon>Bryophyta</taxon>
        <taxon>Sphagnophytina</taxon>
        <taxon>Sphagnopsida</taxon>
        <taxon>Sphagnales</taxon>
        <taxon>Sphagnaceae</taxon>
        <taxon>Sphagnum</taxon>
    </lineage>
</organism>
<protein>
    <submittedName>
        <fullName evidence="1">Uncharacterized protein</fullName>
    </submittedName>
</protein>
<comment type="caution">
    <text evidence="1">The sequence shown here is derived from an EMBL/GenBank/DDBJ whole genome shotgun (WGS) entry which is preliminary data.</text>
</comment>
<dbReference type="EMBL" id="CM038913">
    <property type="protein sequence ID" value="KAH9556888.1"/>
    <property type="molecule type" value="Genomic_DNA"/>
</dbReference>
<sequence>MGRSLQRDLRTVMRFRLVLLLLALVWVLVLLLPAVSAVKNLVIDWEDEDSRESVDLTSDVEENLGGEEGASEEEEVQEEDKIGRLGLSSNAGQGPAVEWDEFGDSEDRTDDDLDPGSWIQILENPESSKQGREYAIGVRMMFQGVSEGEPQVLSEAIRHLQADADQGNAHAQSTLAFLLGIGYGTEQSNPKAFLLHHFAAEGGNFQSKMALAYSYSRQQMHEEAVKLYAELAATAMASFRSSKDIPIMEPVRLNDGFKESSALKKFRGEDDDDFQFLEYQAHKGYTEAMYRLGVFYYLGLRGVRHDRSKALTWLLKAAEKSDPRSMELLGEIYARGYGVERNYSRAYEWFVQAARQKHYSALNGIGYLYVKGQGVTGGKNHTMAKEYFRRAADTGDSHGHYNLGVLYLQGMGVKKDLKEACKNFLMAADKGHPKAFYQLAKMQQKGIPGMKKDVATAAALYKVVAERGPWGSLMRWALECYLKGEIGKALLLYSRAAELGYEAAQSNAAWILEKYHGEGICLGKSGLCTDMERHKWAHMLWHYASEQGNEHAALLIGDTYFYGRGTEKDLDRAAAAYARAQSQQNAQAMFNLGYMYEHGLGLPKDLHLAKRHYDQALDTEPAAALPVTLALTGLWLRQHYGKSFIVKAMDSLPETAMKVGDSFMGFFVDEGNVTLVTLFVCLLTVLYMRQRQRRTMPVNIQPPPQ</sequence>
<evidence type="ECO:0000313" key="1">
    <source>
        <dbReference type="EMBL" id="KAH9556888.1"/>
    </source>
</evidence>
<evidence type="ECO:0000313" key="2">
    <source>
        <dbReference type="Proteomes" id="UP000828922"/>
    </source>
</evidence>
<gene>
    <name evidence="1" type="ORF">CY35_07G055900</name>
</gene>
<accession>A0ACB8HKY3</accession>